<name>A0A7U2FGK6_PHANO</name>
<proteinExistence type="predicted"/>
<evidence type="ECO:0000313" key="2">
    <source>
        <dbReference type="Proteomes" id="UP000663193"/>
    </source>
</evidence>
<dbReference type="AlphaFoldDB" id="A0A7U2FGK6"/>
<dbReference type="EMBL" id="CP069039">
    <property type="protein sequence ID" value="QRD04861.1"/>
    <property type="molecule type" value="Genomic_DNA"/>
</dbReference>
<reference evidence="2" key="1">
    <citation type="journal article" date="2021" name="BMC Genomics">
        <title>Chromosome-level genome assembly and manually-curated proteome of model necrotroph Parastagonospora nodorum Sn15 reveals a genome-wide trove of candidate effector homologs, and redundancy of virulence-related functions within an accessory chromosome.</title>
        <authorList>
            <person name="Bertazzoni S."/>
            <person name="Jones D.A.B."/>
            <person name="Phan H.T."/>
            <person name="Tan K.-C."/>
            <person name="Hane J.K."/>
        </authorList>
    </citation>
    <scope>NUCLEOTIDE SEQUENCE [LARGE SCALE GENOMIC DNA]</scope>
    <source>
        <strain evidence="2">SN15 / ATCC MYA-4574 / FGSC 10173)</strain>
    </source>
</reference>
<keyword evidence="2" id="KW-1185">Reference proteome</keyword>
<dbReference type="Proteomes" id="UP000663193">
    <property type="component" value="Chromosome 17"/>
</dbReference>
<feature type="non-terminal residue" evidence="1">
    <location>
        <position position="1"/>
    </location>
</feature>
<evidence type="ECO:0000313" key="1">
    <source>
        <dbReference type="EMBL" id="QRD04861.1"/>
    </source>
</evidence>
<dbReference type="VEuPathDB" id="FungiDB:JI435_421890"/>
<organism evidence="1 2">
    <name type="scientific">Phaeosphaeria nodorum (strain SN15 / ATCC MYA-4574 / FGSC 10173)</name>
    <name type="common">Glume blotch fungus</name>
    <name type="synonym">Parastagonospora nodorum</name>
    <dbReference type="NCBI Taxonomy" id="321614"/>
    <lineage>
        <taxon>Eukaryota</taxon>
        <taxon>Fungi</taxon>
        <taxon>Dikarya</taxon>
        <taxon>Ascomycota</taxon>
        <taxon>Pezizomycotina</taxon>
        <taxon>Dothideomycetes</taxon>
        <taxon>Pleosporomycetidae</taxon>
        <taxon>Pleosporales</taxon>
        <taxon>Pleosporineae</taxon>
        <taxon>Phaeosphaeriaceae</taxon>
        <taxon>Parastagonospora</taxon>
    </lineage>
</organism>
<accession>A0A7U2FGK6</accession>
<gene>
    <name evidence="1" type="ORF">JI435_421890</name>
</gene>
<protein>
    <submittedName>
        <fullName evidence="1">Uncharacterized protein</fullName>
    </submittedName>
</protein>
<sequence>VPRRSRYLPMWFWHVGTGDHITPTSLPTTVPLTTHLPEEFRRAKVKVLYKALFRSTSQTRSSTTGTRDKLPRLSHAKLFPSLLFTSLPPTVYITPTHDHYFSLIPLSTITLVAFPSARSFHLGGFILDSRAFLAWCMACARLPRLQIIQFKNSFPVLGSDQAV</sequence>